<sequence>MKSISSQKTSYILYAILLLFFSTPLSAQQYDKAVVNITTSPIDITTLAKTIAKQTGLEYSLNMQNSSLKKRITLRSGNWQLASILRQIQQQANLSYKIIGDHILFMDARSGKGKNNTLAAAAPKTTPAPNAPNHQNARTTESSTRRNLPDTSTDSNHQLPLEALPAIATTNNDTTVTLYTLAQTQQGPHFKKRGSNYKMPVVKKATRTTSGTIATGTTTTATTVTANTTAVAARDNSISQPATETSGNNNEDGTVNWYKPYLKAGLSADEILYGNVSLITGFRYLYGIASYGFTAYGGRFRWGAGIPVKLNETQQLHISFTTGTIRYHVPDTLGVDDIHLKERLNRYSLGWSKTFGEKWTLHVQVHYNDLRKKADHIPPPIFEDAGEQRKFRYGKAPYTISERFGTQNDYQHWVGARLSLYYHFF</sequence>
<evidence type="ECO:0008006" key="5">
    <source>
        <dbReference type="Google" id="ProtNLM"/>
    </source>
</evidence>
<dbReference type="EMBL" id="VOHS01000003">
    <property type="protein sequence ID" value="TWW01907.1"/>
    <property type="molecule type" value="Genomic_DNA"/>
</dbReference>
<comment type="caution">
    <text evidence="3">The sequence shown here is derived from an EMBL/GenBank/DDBJ whole genome shotgun (WGS) entry which is preliminary data.</text>
</comment>
<feature type="compositionally biased region" description="Polar residues" evidence="1">
    <location>
        <begin position="149"/>
        <end position="158"/>
    </location>
</feature>
<dbReference type="RefSeq" id="WP_146304076.1">
    <property type="nucleotide sequence ID" value="NZ_VOHS01000003.1"/>
</dbReference>
<evidence type="ECO:0000256" key="1">
    <source>
        <dbReference type="SAM" id="MobiDB-lite"/>
    </source>
</evidence>
<evidence type="ECO:0000313" key="4">
    <source>
        <dbReference type="Proteomes" id="UP000318815"/>
    </source>
</evidence>
<reference evidence="3 4" key="1">
    <citation type="submission" date="2019-08" db="EMBL/GenBank/DDBJ databases">
        <title>Whole genome sequencing of chitin degrading bacteria Chitinophaga pinensis YS16.</title>
        <authorList>
            <person name="Singh R.P."/>
            <person name="Manchanda G."/>
            <person name="Maurya I.K."/>
            <person name="Joshi N.K."/>
            <person name="Srivastava A.K."/>
        </authorList>
    </citation>
    <scope>NUCLEOTIDE SEQUENCE [LARGE SCALE GENOMIC DNA]</scope>
    <source>
        <strain evidence="3 4">YS-16</strain>
    </source>
</reference>
<dbReference type="Proteomes" id="UP000318815">
    <property type="component" value="Unassembled WGS sequence"/>
</dbReference>
<evidence type="ECO:0000313" key="3">
    <source>
        <dbReference type="EMBL" id="TWW01907.1"/>
    </source>
</evidence>
<accession>A0A5C6LZ28</accession>
<evidence type="ECO:0000256" key="2">
    <source>
        <dbReference type="SAM" id="SignalP"/>
    </source>
</evidence>
<gene>
    <name evidence="3" type="ORF">FEF09_04910</name>
</gene>
<dbReference type="SUPFAM" id="SSF56935">
    <property type="entry name" value="Porins"/>
    <property type="match status" value="1"/>
</dbReference>
<name>A0A5C6LZ28_9BACT</name>
<dbReference type="OrthoDB" id="645795at2"/>
<protein>
    <recommendedName>
        <fullName evidence="5">Secretin/TonB short N-terminal domain-containing protein</fullName>
    </recommendedName>
</protein>
<feature type="region of interest" description="Disordered" evidence="1">
    <location>
        <begin position="115"/>
        <end position="159"/>
    </location>
</feature>
<proteinExistence type="predicted"/>
<organism evidence="3 4">
    <name type="scientific">Chitinophaga pinensis</name>
    <dbReference type="NCBI Taxonomy" id="79329"/>
    <lineage>
        <taxon>Bacteria</taxon>
        <taxon>Pseudomonadati</taxon>
        <taxon>Bacteroidota</taxon>
        <taxon>Chitinophagia</taxon>
        <taxon>Chitinophagales</taxon>
        <taxon>Chitinophagaceae</taxon>
        <taxon>Chitinophaga</taxon>
    </lineage>
</organism>
<feature type="chain" id="PRO_5022846292" description="Secretin/TonB short N-terminal domain-containing protein" evidence="2">
    <location>
        <begin position="28"/>
        <end position="425"/>
    </location>
</feature>
<keyword evidence="2" id="KW-0732">Signal</keyword>
<dbReference type="AlphaFoldDB" id="A0A5C6LZ28"/>
<feature type="signal peptide" evidence="2">
    <location>
        <begin position="1"/>
        <end position="27"/>
    </location>
</feature>
<feature type="compositionally biased region" description="Low complexity" evidence="1">
    <location>
        <begin position="115"/>
        <end position="133"/>
    </location>
</feature>
<keyword evidence="4" id="KW-1185">Reference proteome</keyword>